<evidence type="ECO:0000313" key="1">
    <source>
        <dbReference type="EMBL" id="KAJ2798650.1"/>
    </source>
</evidence>
<comment type="caution">
    <text evidence="1">The sequence shown here is derived from an EMBL/GenBank/DDBJ whole genome shotgun (WGS) entry which is preliminary data.</text>
</comment>
<name>A0ACC1L008_9FUNG</name>
<organism evidence="1 2">
    <name type="scientific">Coemansia helicoidea</name>
    <dbReference type="NCBI Taxonomy" id="1286919"/>
    <lineage>
        <taxon>Eukaryota</taxon>
        <taxon>Fungi</taxon>
        <taxon>Fungi incertae sedis</taxon>
        <taxon>Zoopagomycota</taxon>
        <taxon>Kickxellomycotina</taxon>
        <taxon>Kickxellomycetes</taxon>
        <taxon>Kickxellales</taxon>
        <taxon>Kickxellaceae</taxon>
        <taxon>Coemansia</taxon>
    </lineage>
</organism>
<proteinExistence type="predicted"/>
<reference evidence="1" key="1">
    <citation type="submission" date="2022-07" db="EMBL/GenBank/DDBJ databases">
        <title>Phylogenomic reconstructions and comparative analyses of Kickxellomycotina fungi.</title>
        <authorList>
            <person name="Reynolds N.K."/>
            <person name="Stajich J.E."/>
            <person name="Barry K."/>
            <person name="Grigoriev I.V."/>
            <person name="Crous P."/>
            <person name="Smith M.E."/>
        </authorList>
    </citation>
    <scope>NUCLEOTIDE SEQUENCE</scope>
    <source>
        <strain evidence="1">BCRC 34780</strain>
    </source>
</reference>
<sequence length="455" mass="48993">MSSGNGYENLGSWWDQTQNAATGSTAQDWSQYYQSLEAYHSQNRQQAYGYQQQQQAQQQQTQVYAHYGQNGYTGYPSWRQPGHGQVQNPAYAGDGAQDARPQMNYGRPQYYNNSPAARQQPPPAPAGPGIGIAIAGSGAAAAPSHAGSQAAHGHGPPNGNGHAASPRRSPSVTRGVTRGVSNISLKGSSAAASWRSGGAMAEQAPSYYSIKVPKKNKKSKDPLAPPFAESPAAAAMPAAALAVAPATAGTEPEWPDSLKGFVQRSFAACSDKARHRLEKQLRQIIASASSNGKINSLDWDNRPLPKACDLAPGLTKAWDLGPGLPAGAPPTKRNSTSAGIPDDTDAFDSEERKERRLRRFQREAEEEAARKAADSRSQVVVPPTPGAGDVFNWDADTIVGTCAKLEKSYLRLTSAPDPSLVRPLPVLRQTLDLLKRRWVEERNYTYVCDQFKSLR</sequence>
<accession>A0ACC1L008</accession>
<protein>
    <submittedName>
        <fullName evidence="1">Uncharacterized protein</fullName>
    </submittedName>
</protein>
<keyword evidence="2" id="KW-1185">Reference proteome</keyword>
<dbReference type="Proteomes" id="UP001140087">
    <property type="component" value="Unassembled WGS sequence"/>
</dbReference>
<feature type="non-terminal residue" evidence="1">
    <location>
        <position position="455"/>
    </location>
</feature>
<gene>
    <name evidence="1" type="ORF">H4R21_003845</name>
</gene>
<dbReference type="EMBL" id="JANBUN010001317">
    <property type="protein sequence ID" value="KAJ2798650.1"/>
    <property type="molecule type" value="Genomic_DNA"/>
</dbReference>
<evidence type="ECO:0000313" key="2">
    <source>
        <dbReference type="Proteomes" id="UP001140087"/>
    </source>
</evidence>